<evidence type="ECO:0000313" key="2">
    <source>
        <dbReference type="Proteomes" id="UP000607311"/>
    </source>
</evidence>
<dbReference type="AlphaFoldDB" id="A0A9W5UTZ0"/>
<accession>A0A9W5UTZ0</accession>
<protein>
    <submittedName>
        <fullName evidence="1">Uncharacterized protein</fullName>
    </submittedName>
</protein>
<proteinExistence type="predicted"/>
<dbReference type="RefSeq" id="WP_170863564.1">
    <property type="nucleotide sequence ID" value="NZ_BOPD01000022.1"/>
</dbReference>
<evidence type="ECO:0000313" key="1">
    <source>
        <dbReference type="EMBL" id="GIJ34539.1"/>
    </source>
</evidence>
<dbReference type="EMBL" id="BOPD01000022">
    <property type="protein sequence ID" value="GIJ34539.1"/>
    <property type="molecule type" value="Genomic_DNA"/>
</dbReference>
<reference evidence="1" key="1">
    <citation type="submission" date="2021-01" db="EMBL/GenBank/DDBJ databases">
        <title>Whole genome shotgun sequence of Verrucosispora sediminis NBRC 107745.</title>
        <authorList>
            <person name="Komaki H."/>
            <person name="Tamura T."/>
        </authorList>
    </citation>
    <scope>NUCLEOTIDE SEQUENCE</scope>
    <source>
        <strain evidence="1">NBRC 107745</strain>
    </source>
</reference>
<dbReference type="Proteomes" id="UP000607311">
    <property type="component" value="Unassembled WGS sequence"/>
</dbReference>
<keyword evidence="2" id="KW-1185">Reference proteome</keyword>
<sequence>MDEQDFWVRLEFRICAEFRGFEDRHLRWYWCDGLVADLRGRTMLVSPPVG</sequence>
<comment type="caution">
    <text evidence="1">The sequence shown here is derived from an EMBL/GenBank/DDBJ whole genome shotgun (WGS) entry which is preliminary data.</text>
</comment>
<name>A0A9W5UTZ0_9ACTN</name>
<gene>
    <name evidence="1" type="ORF">Vse01_36870</name>
</gene>
<organism evidence="1 2">
    <name type="scientific">Micromonospora sediminimaris</name>
    <dbReference type="NCBI Taxonomy" id="547162"/>
    <lineage>
        <taxon>Bacteria</taxon>
        <taxon>Bacillati</taxon>
        <taxon>Actinomycetota</taxon>
        <taxon>Actinomycetes</taxon>
        <taxon>Micromonosporales</taxon>
        <taxon>Micromonosporaceae</taxon>
        <taxon>Micromonospora</taxon>
    </lineage>
</organism>